<dbReference type="EMBL" id="LAZR01000243">
    <property type="protein sequence ID" value="KKN79745.1"/>
    <property type="molecule type" value="Genomic_DNA"/>
</dbReference>
<evidence type="ECO:0000313" key="1">
    <source>
        <dbReference type="EMBL" id="KKN79745.1"/>
    </source>
</evidence>
<sequence>MSKWNKEELENMLEDVVNELDLSNLMVEKHGQEGTAPAELVRLVLEEKDKQIRMLKMGMKQIEPA</sequence>
<name>A0A0F9TEV5_9ZZZZ</name>
<accession>A0A0F9TEV5</accession>
<protein>
    <submittedName>
        <fullName evidence="1">Uncharacterized protein</fullName>
    </submittedName>
</protein>
<reference evidence="1" key="1">
    <citation type="journal article" date="2015" name="Nature">
        <title>Complex archaea that bridge the gap between prokaryotes and eukaryotes.</title>
        <authorList>
            <person name="Spang A."/>
            <person name="Saw J.H."/>
            <person name="Jorgensen S.L."/>
            <person name="Zaremba-Niedzwiedzka K."/>
            <person name="Martijn J."/>
            <person name="Lind A.E."/>
            <person name="van Eijk R."/>
            <person name="Schleper C."/>
            <person name="Guy L."/>
            <person name="Ettema T.J."/>
        </authorList>
    </citation>
    <scope>NUCLEOTIDE SEQUENCE</scope>
</reference>
<dbReference type="AlphaFoldDB" id="A0A0F9TEV5"/>
<comment type="caution">
    <text evidence="1">The sequence shown here is derived from an EMBL/GenBank/DDBJ whole genome shotgun (WGS) entry which is preliminary data.</text>
</comment>
<proteinExistence type="predicted"/>
<gene>
    <name evidence="1" type="ORF">LCGC14_0337670</name>
</gene>
<organism evidence="1">
    <name type="scientific">marine sediment metagenome</name>
    <dbReference type="NCBI Taxonomy" id="412755"/>
    <lineage>
        <taxon>unclassified sequences</taxon>
        <taxon>metagenomes</taxon>
        <taxon>ecological metagenomes</taxon>
    </lineage>
</organism>